<dbReference type="InterPro" id="IPR021145">
    <property type="entry name" value="Portal_protein_SPP1_Gp6-like"/>
</dbReference>
<comment type="caution">
    <text evidence="2">The sequence shown here is derived from an EMBL/GenBank/DDBJ whole genome shotgun (WGS) entry which is preliminary data.</text>
</comment>
<dbReference type="Pfam" id="PF05133">
    <property type="entry name" value="SPP1_portal"/>
    <property type="match status" value="1"/>
</dbReference>
<dbReference type="AlphaFoldDB" id="A0A4R5BSD3"/>
<accession>A0A4R5BSD3</accession>
<name>A0A4R5BSD3_9ACTN</name>
<evidence type="ECO:0000256" key="1">
    <source>
        <dbReference type="SAM" id="MobiDB-lite"/>
    </source>
</evidence>
<dbReference type="Proteomes" id="UP000294513">
    <property type="component" value="Unassembled WGS sequence"/>
</dbReference>
<feature type="compositionally biased region" description="Acidic residues" evidence="1">
    <location>
        <begin position="483"/>
        <end position="496"/>
    </location>
</feature>
<evidence type="ECO:0000313" key="3">
    <source>
        <dbReference type="Proteomes" id="UP000294513"/>
    </source>
</evidence>
<gene>
    <name evidence="2" type="ORF">E1298_15245</name>
</gene>
<dbReference type="OrthoDB" id="1780383at2"/>
<dbReference type="RefSeq" id="WP_131893617.1">
    <property type="nucleotide sequence ID" value="NZ_SMKU01000065.1"/>
</dbReference>
<sequence>MVLEEARARDLADRLTEELNRRTPGIEQLTSYYKGDHPLKFASPEFRKFFADRYAGFADNWTAPVADVAVERLTTIGVKPYGTDQPDADLWRVWMANGLEADSQLGFLGAGIGARAYALVWGNPEDDETPTVTFEDASQAIVAYRAGSRRDRVAALKRWQDGNQEYCTLYLPDEVWKFQRATYQASQKARKSLPLAAVDEFVREWIPREIDGEPNPQPNPMKTVPMVELQNRPLLADDPISDITGAAAMQDAINYLWALLFNAADFASLPQRVVLGAEMPMTPILNEVGEVIGEKPIPLEKFALDRVLWIPDEGATVANWPAANLKTYTDVIEVEVGHVAAQTRTPAHYLIGKMANLSGDALIAAEAGLVKRVEEKQLWYGQGLREMFRLIALAQGNQGKARALAAGTIMWADAETRSRAQLSDALLKLKQIGFPFEWLALQYGLTPPEIVDLIAMREREASIDPVAQMMNGRPDLDGLRDEPVEEPEPGAEPGEA</sequence>
<dbReference type="EMBL" id="SMKU01000065">
    <property type="protein sequence ID" value="TDD88363.1"/>
    <property type="molecule type" value="Genomic_DNA"/>
</dbReference>
<evidence type="ECO:0000313" key="2">
    <source>
        <dbReference type="EMBL" id="TDD88363.1"/>
    </source>
</evidence>
<proteinExistence type="predicted"/>
<protein>
    <submittedName>
        <fullName evidence="2">Phage portal protein</fullName>
    </submittedName>
</protein>
<organism evidence="2 3">
    <name type="scientific">Actinomadura rubrisoli</name>
    <dbReference type="NCBI Taxonomy" id="2530368"/>
    <lineage>
        <taxon>Bacteria</taxon>
        <taxon>Bacillati</taxon>
        <taxon>Actinomycetota</taxon>
        <taxon>Actinomycetes</taxon>
        <taxon>Streptosporangiales</taxon>
        <taxon>Thermomonosporaceae</taxon>
        <taxon>Actinomadura</taxon>
    </lineage>
</organism>
<keyword evidence="3" id="KW-1185">Reference proteome</keyword>
<reference evidence="2 3" key="1">
    <citation type="submission" date="2019-03" db="EMBL/GenBank/DDBJ databases">
        <title>Draft genome sequences of novel Actinobacteria.</title>
        <authorList>
            <person name="Sahin N."/>
            <person name="Ay H."/>
            <person name="Saygin H."/>
        </authorList>
    </citation>
    <scope>NUCLEOTIDE SEQUENCE [LARGE SCALE GENOMIC DNA]</scope>
    <source>
        <strain evidence="2 3">H3C3</strain>
    </source>
</reference>
<feature type="region of interest" description="Disordered" evidence="1">
    <location>
        <begin position="469"/>
        <end position="496"/>
    </location>
</feature>